<keyword evidence="1" id="KW-0812">Transmembrane</keyword>
<accession>X1HUM6</accession>
<protein>
    <submittedName>
        <fullName evidence="2">Uncharacterized protein</fullName>
    </submittedName>
</protein>
<evidence type="ECO:0000256" key="1">
    <source>
        <dbReference type="SAM" id="Phobius"/>
    </source>
</evidence>
<proteinExistence type="predicted"/>
<keyword evidence="1" id="KW-0472">Membrane</keyword>
<feature type="transmembrane region" description="Helical" evidence="1">
    <location>
        <begin position="12"/>
        <end position="41"/>
    </location>
</feature>
<sequence>MMDKIIFITKTILFSICFFIIFFIIGFMSFLITFCLIKYAVS</sequence>
<comment type="caution">
    <text evidence="2">The sequence shown here is derived from an EMBL/GenBank/DDBJ whole genome shotgun (WGS) entry which is preliminary data.</text>
</comment>
<evidence type="ECO:0000313" key="2">
    <source>
        <dbReference type="EMBL" id="GAH73172.1"/>
    </source>
</evidence>
<dbReference type="EMBL" id="BARU01033939">
    <property type="protein sequence ID" value="GAH73172.1"/>
    <property type="molecule type" value="Genomic_DNA"/>
</dbReference>
<gene>
    <name evidence="2" type="ORF">S03H2_53326</name>
</gene>
<name>X1HUM6_9ZZZZ</name>
<organism evidence="2">
    <name type="scientific">marine sediment metagenome</name>
    <dbReference type="NCBI Taxonomy" id="412755"/>
    <lineage>
        <taxon>unclassified sequences</taxon>
        <taxon>metagenomes</taxon>
        <taxon>ecological metagenomes</taxon>
    </lineage>
</organism>
<reference evidence="2" key="1">
    <citation type="journal article" date="2014" name="Front. Microbiol.">
        <title>High frequency of phylogenetically diverse reductive dehalogenase-homologous genes in deep subseafloor sedimentary metagenomes.</title>
        <authorList>
            <person name="Kawai M."/>
            <person name="Futagami T."/>
            <person name="Toyoda A."/>
            <person name="Takaki Y."/>
            <person name="Nishi S."/>
            <person name="Hori S."/>
            <person name="Arai W."/>
            <person name="Tsubouchi T."/>
            <person name="Morono Y."/>
            <person name="Uchiyama I."/>
            <person name="Ito T."/>
            <person name="Fujiyama A."/>
            <person name="Inagaki F."/>
            <person name="Takami H."/>
        </authorList>
    </citation>
    <scope>NUCLEOTIDE SEQUENCE</scope>
    <source>
        <strain evidence="2">Expedition CK06-06</strain>
    </source>
</reference>
<keyword evidence="1" id="KW-1133">Transmembrane helix</keyword>
<dbReference type="AlphaFoldDB" id="X1HUM6"/>